<comment type="caution">
    <text evidence="7">The sequence shown here is derived from an EMBL/GenBank/DDBJ whole genome shotgun (WGS) entry which is preliminary data.</text>
</comment>
<dbReference type="InterPro" id="IPR013249">
    <property type="entry name" value="RNA_pol_sigma70_r4_t2"/>
</dbReference>
<dbReference type="Proteomes" id="UP000825483">
    <property type="component" value="Unassembled WGS sequence"/>
</dbReference>
<name>A0A9R1CZ91_9BACT</name>
<dbReference type="SUPFAM" id="SSF88659">
    <property type="entry name" value="Sigma3 and sigma4 domains of RNA polymerase sigma factors"/>
    <property type="match status" value="1"/>
</dbReference>
<dbReference type="GO" id="GO:0000428">
    <property type="term" value="C:DNA-directed RNA polymerase complex"/>
    <property type="evidence" value="ECO:0007669"/>
    <property type="project" value="UniProtKB-KW"/>
</dbReference>
<feature type="domain" description="RNA polymerase sigma factor 70 region 4 type 2" evidence="6">
    <location>
        <begin position="131"/>
        <end position="181"/>
    </location>
</feature>
<dbReference type="InterPro" id="IPR013324">
    <property type="entry name" value="RNA_pol_sigma_r3/r4-like"/>
</dbReference>
<dbReference type="PANTHER" id="PTHR43133">
    <property type="entry name" value="RNA POLYMERASE ECF-TYPE SIGMA FACTO"/>
    <property type="match status" value="1"/>
</dbReference>
<proteinExistence type="inferred from homology"/>
<keyword evidence="3" id="KW-0731">Sigma factor</keyword>
<dbReference type="InterPro" id="IPR013325">
    <property type="entry name" value="RNA_pol_sigma_r2"/>
</dbReference>
<dbReference type="NCBIfam" id="TIGR02937">
    <property type="entry name" value="sigma70-ECF"/>
    <property type="match status" value="1"/>
</dbReference>
<dbReference type="PANTHER" id="PTHR43133:SF46">
    <property type="entry name" value="RNA POLYMERASE SIGMA-70 FACTOR ECF SUBFAMILY"/>
    <property type="match status" value="1"/>
</dbReference>
<protein>
    <submittedName>
        <fullName evidence="7">DNA-directed RNA polymerase sigma-70 factor</fullName>
    </submittedName>
</protein>
<keyword evidence="8" id="KW-1185">Reference proteome</keyword>
<accession>A0A9R1CZ91</accession>
<dbReference type="Pfam" id="PF08281">
    <property type="entry name" value="Sigma70_r4_2"/>
    <property type="match status" value="1"/>
</dbReference>
<dbReference type="Pfam" id="PF04542">
    <property type="entry name" value="Sigma70_r2"/>
    <property type="match status" value="1"/>
</dbReference>
<keyword evidence="2" id="KW-0805">Transcription regulation</keyword>
<evidence type="ECO:0000313" key="7">
    <source>
        <dbReference type="EMBL" id="GJG59748.1"/>
    </source>
</evidence>
<dbReference type="Gene3D" id="1.10.10.10">
    <property type="entry name" value="Winged helix-like DNA-binding domain superfamily/Winged helix DNA-binding domain"/>
    <property type="match status" value="1"/>
</dbReference>
<evidence type="ECO:0000256" key="3">
    <source>
        <dbReference type="ARBA" id="ARBA00023082"/>
    </source>
</evidence>
<evidence type="ECO:0000256" key="4">
    <source>
        <dbReference type="ARBA" id="ARBA00023163"/>
    </source>
</evidence>
<evidence type="ECO:0000256" key="1">
    <source>
        <dbReference type="ARBA" id="ARBA00010641"/>
    </source>
</evidence>
<dbReference type="InterPro" id="IPR036388">
    <property type="entry name" value="WH-like_DNA-bd_sf"/>
</dbReference>
<dbReference type="GO" id="GO:0003677">
    <property type="term" value="F:DNA binding"/>
    <property type="evidence" value="ECO:0007669"/>
    <property type="project" value="InterPro"/>
</dbReference>
<evidence type="ECO:0000313" key="8">
    <source>
        <dbReference type="Proteomes" id="UP000825483"/>
    </source>
</evidence>
<keyword evidence="7" id="KW-0240">DNA-directed RNA polymerase</keyword>
<sequence>MDLNTVAKEEMALRLIDDYRNGDEKAFSSLYNMYAVALLNYGMCLTSDKEMVRDCVHDVFVKLLVKCKTSKISKVSSYLFISLRNRLTDEFRRGSFSTDTPINDNKMRRSDDSAEDLFIRQEDDSILHADVSKLFAELTPRQRKAFNLYFIEQKKYDEICQILQMNYPCVRNLVHRGMMKLRSSETFRQMKLTGARSF</sequence>
<feature type="domain" description="RNA polymerase sigma-70 region 2" evidence="5">
    <location>
        <begin position="30"/>
        <end position="94"/>
    </location>
</feature>
<dbReference type="SUPFAM" id="SSF88946">
    <property type="entry name" value="Sigma2 domain of RNA polymerase sigma factors"/>
    <property type="match status" value="1"/>
</dbReference>
<reference evidence="7" key="1">
    <citation type="journal article" date="2022" name="Int. J. Syst. Evol. Microbiol.">
        <title>Prevotella lacticifex sp. nov., isolated from the rumen of cows.</title>
        <authorList>
            <person name="Shinkai T."/>
            <person name="Ikeyama N."/>
            <person name="Kumagai M."/>
            <person name="Ohmori H."/>
            <person name="Sakamoto M."/>
            <person name="Ohkuma M."/>
            <person name="Mitsumori M."/>
        </authorList>
    </citation>
    <scope>NUCLEOTIDE SEQUENCE</scope>
    <source>
        <strain evidence="7">R5076</strain>
    </source>
</reference>
<dbReference type="InterPro" id="IPR014284">
    <property type="entry name" value="RNA_pol_sigma-70_dom"/>
</dbReference>
<dbReference type="GO" id="GO:0016987">
    <property type="term" value="F:sigma factor activity"/>
    <property type="evidence" value="ECO:0007669"/>
    <property type="project" value="UniProtKB-KW"/>
</dbReference>
<evidence type="ECO:0000259" key="5">
    <source>
        <dbReference type="Pfam" id="PF04542"/>
    </source>
</evidence>
<dbReference type="GO" id="GO:0006352">
    <property type="term" value="P:DNA-templated transcription initiation"/>
    <property type="evidence" value="ECO:0007669"/>
    <property type="project" value="InterPro"/>
</dbReference>
<dbReference type="EMBL" id="BPUB01000002">
    <property type="protein sequence ID" value="GJG59748.1"/>
    <property type="molecule type" value="Genomic_DNA"/>
</dbReference>
<keyword evidence="4" id="KW-0804">Transcription</keyword>
<gene>
    <name evidence="7" type="ORF">PRLR5076_25990</name>
</gene>
<evidence type="ECO:0000256" key="2">
    <source>
        <dbReference type="ARBA" id="ARBA00023015"/>
    </source>
</evidence>
<organism evidence="7 8">
    <name type="scientific">Prevotella lacticifex</name>
    <dbReference type="NCBI Taxonomy" id="2854755"/>
    <lineage>
        <taxon>Bacteria</taxon>
        <taxon>Pseudomonadati</taxon>
        <taxon>Bacteroidota</taxon>
        <taxon>Bacteroidia</taxon>
        <taxon>Bacteroidales</taxon>
        <taxon>Prevotellaceae</taxon>
        <taxon>Prevotella</taxon>
    </lineage>
</organism>
<dbReference type="Gene3D" id="1.10.1740.10">
    <property type="match status" value="1"/>
</dbReference>
<comment type="similarity">
    <text evidence="1">Belongs to the sigma-70 factor family. ECF subfamily.</text>
</comment>
<dbReference type="CDD" id="cd06171">
    <property type="entry name" value="Sigma70_r4"/>
    <property type="match status" value="1"/>
</dbReference>
<dbReference type="AlphaFoldDB" id="A0A9R1CZ91"/>
<dbReference type="RefSeq" id="WP_223924955.1">
    <property type="nucleotide sequence ID" value="NZ_BPTU01000002.1"/>
</dbReference>
<dbReference type="InterPro" id="IPR007627">
    <property type="entry name" value="RNA_pol_sigma70_r2"/>
</dbReference>
<dbReference type="InterPro" id="IPR039425">
    <property type="entry name" value="RNA_pol_sigma-70-like"/>
</dbReference>
<evidence type="ECO:0000259" key="6">
    <source>
        <dbReference type="Pfam" id="PF08281"/>
    </source>
</evidence>